<evidence type="ECO:0000313" key="1">
    <source>
        <dbReference type="EMBL" id="RYU93744.1"/>
    </source>
</evidence>
<dbReference type="Proteomes" id="UP000293162">
    <property type="component" value="Unassembled WGS sequence"/>
</dbReference>
<dbReference type="OrthoDB" id="957346at2"/>
<protein>
    <submittedName>
        <fullName evidence="1">Uncharacterized protein</fullName>
    </submittedName>
</protein>
<dbReference type="EMBL" id="SEWF01000037">
    <property type="protein sequence ID" value="RYU93744.1"/>
    <property type="molecule type" value="Genomic_DNA"/>
</dbReference>
<organism evidence="1 2">
    <name type="scientific">Emticicia agri</name>
    <dbReference type="NCBI Taxonomy" id="2492393"/>
    <lineage>
        <taxon>Bacteria</taxon>
        <taxon>Pseudomonadati</taxon>
        <taxon>Bacteroidota</taxon>
        <taxon>Cytophagia</taxon>
        <taxon>Cytophagales</taxon>
        <taxon>Leadbetterellaceae</taxon>
        <taxon>Emticicia</taxon>
    </lineage>
</organism>
<reference evidence="1 2" key="1">
    <citation type="submission" date="2019-02" db="EMBL/GenBank/DDBJ databases">
        <title>Bacterial novel species Emticicia sp. 17J42-9 isolated from soil.</title>
        <authorList>
            <person name="Jung H.-Y."/>
        </authorList>
    </citation>
    <scope>NUCLEOTIDE SEQUENCE [LARGE SCALE GENOMIC DNA]</scope>
    <source>
        <strain evidence="1 2">17J42-9</strain>
    </source>
</reference>
<sequence>MKNYVLIGFIALFLLDFKAFAQKETLVELLEKTILLSENEKTTELKDAIGDASFAVESEAYTRGNEMKNRILKEAKVLKSFIPLVEDGTLKKDSLNKVVNTIRLLIGVNQINNLLGEGKEGLIGNAETISTSISLLQKGKVILDNGKQQKLSDLLADVSKIVSELDSKEANAKGAASSAKKTLGKIVYLLKETI</sequence>
<comment type="caution">
    <text evidence="1">The sequence shown here is derived from an EMBL/GenBank/DDBJ whole genome shotgun (WGS) entry which is preliminary data.</text>
</comment>
<proteinExistence type="predicted"/>
<keyword evidence="2" id="KW-1185">Reference proteome</keyword>
<name>A0A4Q5LVQ5_9BACT</name>
<accession>A0A4Q5LVQ5</accession>
<evidence type="ECO:0000313" key="2">
    <source>
        <dbReference type="Proteomes" id="UP000293162"/>
    </source>
</evidence>
<dbReference type="RefSeq" id="WP_130023075.1">
    <property type="nucleotide sequence ID" value="NZ_SEWF01000037.1"/>
</dbReference>
<dbReference type="AlphaFoldDB" id="A0A4Q5LVQ5"/>
<gene>
    <name evidence="1" type="ORF">EWM59_20250</name>
</gene>